<dbReference type="AlphaFoldDB" id="A0A075GMQ6"/>
<evidence type="ECO:0000313" key="2">
    <source>
        <dbReference type="EMBL" id="AIF03227.1"/>
    </source>
</evidence>
<reference evidence="2" key="1">
    <citation type="journal article" date="2014" name="Genome Biol. Evol.">
        <title>Pangenome evidence for extensive interdomain horizontal transfer affecting lineage core and shell genes in uncultured planktonic thaumarchaeota and euryarchaeota.</title>
        <authorList>
            <person name="Deschamps P."/>
            <person name="Zivanovic Y."/>
            <person name="Moreira D."/>
            <person name="Rodriguez-Valera F."/>
            <person name="Lopez-Garcia P."/>
        </authorList>
    </citation>
    <scope>NUCLEOTIDE SEQUENCE</scope>
</reference>
<evidence type="ECO:0000256" key="1">
    <source>
        <dbReference type="SAM" id="Phobius"/>
    </source>
</evidence>
<accession>A0A075GMQ6</accession>
<name>A0A075GMQ6_9ARCH</name>
<evidence type="ECO:0008006" key="3">
    <source>
        <dbReference type="Google" id="ProtNLM"/>
    </source>
</evidence>
<sequence length="462" mass="51693">MQKLIFVSTAIALLITIPAFASGEVYIPDHEYVGFYDHDGIYTVIGGVKNNEMYPVIPTITVNVNDDNNVFSYDYKFSSIMPAQMLPLKIKLPEITSENPVLEPPQISYKQTEYKYEGGYILYDNSLVLHSDGRMTGMIKNGGDKTFLNFRVYALIKDQNEQILDVASSQQFGIMHPGETLEFEMIPDPKIVNEINSYSCFSFGDESVLPLNADRNGEQYTFRYESGALFHDGKFSSDTTELKMTSLNSFFGELNASFEFPQSSMHENFEVYLDGSSYSNDGTTLYKEKVTNLQSLDEMGNWHVYFTVPGFYQGDVIVKGFHEPDGTVEVPEELDISNMVYVEMTTGQVTNIIAKTTEDSLVISLETTEDGVLSFTTSDFLIRPFSDGGFFVLVDGEEIDSATYENKILTIPYTAQTEKIEVYGSYVIPEFGTIAIIVLAVAVVSIIALSRKNSISYSLSNV</sequence>
<proteinExistence type="predicted"/>
<dbReference type="NCBIfam" id="TIGR04296">
    <property type="entry name" value="PEFG-CTERM"/>
    <property type="match status" value="1"/>
</dbReference>
<keyword evidence="1" id="KW-0472">Membrane</keyword>
<keyword evidence="1" id="KW-0812">Transmembrane</keyword>
<keyword evidence="1" id="KW-1133">Transmembrane helix</keyword>
<feature type="transmembrane region" description="Helical" evidence="1">
    <location>
        <begin position="426"/>
        <end position="449"/>
    </location>
</feature>
<protein>
    <recommendedName>
        <fullName evidence="3">PEFG-CTERM sorting domain-containing protein</fullName>
    </recommendedName>
</protein>
<organism evidence="2">
    <name type="scientific">uncultured marine thaumarchaeote KM3_162_H04</name>
    <dbReference type="NCBI Taxonomy" id="1456033"/>
    <lineage>
        <taxon>Archaea</taxon>
        <taxon>Nitrososphaerota</taxon>
        <taxon>environmental samples</taxon>
    </lineage>
</organism>
<dbReference type="EMBL" id="KF900674">
    <property type="protein sequence ID" value="AIF03227.1"/>
    <property type="molecule type" value="Genomic_DNA"/>
</dbReference>
<dbReference type="InterPro" id="IPR027560">
    <property type="entry name" value="PEFG-CTERM"/>
</dbReference>